<reference evidence="2 3" key="1">
    <citation type="journal article" date="2021" name="Commun. Biol.">
        <title>The genome of Shorea leprosula (Dipterocarpaceae) highlights the ecological relevance of drought in aseasonal tropical rainforests.</title>
        <authorList>
            <person name="Ng K.K.S."/>
            <person name="Kobayashi M.J."/>
            <person name="Fawcett J.A."/>
            <person name="Hatakeyama M."/>
            <person name="Paape T."/>
            <person name="Ng C.H."/>
            <person name="Ang C.C."/>
            <person name="Tnah L.H."/>
            <person name="Lee C.T."/>
            <person name="Nishiyama T."/>
            <person name="Sese J."/>
            <person name="O'Brien M.J."/>
            <person name="Copetti D."/>
            <person name="Mohd Noor M.I."/>
            <person name="Ong R.C."/>
            <person name="Putra M."/>
            <person name="Sireger I.Z."/>
            <person name="Indrioko S."/>
            <person name="Kosugi Y."/>
            <person name="Izuno A."/>
            <person name="Isagi Y."/>
            <person name="Lee S.L."/>
            <person name="Shimizu K.K."/>
        </authorList>
    </citation>
    <scope>NUCLEOTIDE SEQUENCE [LARGE SCALE GENOMIC DNA]</scope>
    <source>
        <strain evidence="2">214</strain>
    </source>
</reference>
<comment type="caution">
    <text evidence="2">The sequence shown here is derived from an EMBL/GenBank/DDBJ whole genome shotgun (WGS) entry which is preliminary data.</text>
</comment>
<keyword evidence="1" id="KW-0732">Signal</keyword>
<organism evidence="2 3">
    <name type="scientific">Rubroshorea leprosula</name>
    <dbReference type="NCBI Taxonomy" id="152421"/>
    <lineage>
        <taxon>Eukaryota</taxon>
        <taxon>Viridiplantae</taxon>
        <taxon>Streptophyta</taxon>
        <taxon>Embryophyta</taxon>
        <taxon>Tracheophyta</taxon>
        <taxon>Spermatophyta</taxon>
        <taxon>Magnoliopsida</taxon>
        <taxon>eudicotyledons</taxon>
        <taxon>Gunneridae</taxon>
        <taxon>Pentapetalae</taxon>
        <taxon>rosids</taxon>
        <taxon>malvids</taxon>
        <taxon>Malvales</taxon>
        <taxon>Dipterocarpaceae</taxon>
        <taxon>Rubroshorea</taxon>
    </lineage>
</organism>
<protein>
    <submittedName>
        <fullName evidence="2">Uncharacterized protein</fullName>
    </submittedName>
</protein>
<dbReference type="AlphaFoldDB" id="A0AAV5M090"/>
<gene>
    <name evidence="2" type="ORF">SLEP1_g50271</name>
</gene>
<dbReference type="EMBL" id="BPVZ01000163">
    <property type="protein sequence ID" value="GKV42915.1"/>
    <property type="molecule type" value="Genomic_DNA"/>
</dbReference>
<evidence type="ECO:0000313" key="3">
    <source>
        <dbReference type="Proteomes" id="UP001054252"/>
    </source>
</evidence>
<evidence type="ECO:0000313" key="2">
    <source>
        <dbReference type="EMBL" id="GKV42915.1"/>
    </source>
</evidence>
<dbReference type="Proteomes" id="UP001054252">
    <property type="component" value="Unassembled WGS sequence"/>
</dbReference>
<name>A0AAV5M090_9ROSI</name>
<keyword evidence="3" id="KW-1185">Reference proteome</keyword>
<feature type="chain" id="PRO_5043618855" evidence="1">
    <location>
        <begin position="33"/>
        <end position="49"/>
    </location>
</feature>
<sequence>MKGRNCRAHWGRFTRSLRGWVLVDALFCGGAGDYLPMETEEVSLGVNGS</sequence>
<accession>A0AAV5M090</accession>
<evidence type="ECO:0000256" key="1">
    <source>
        <dbReference type="SAM" id="SignalP"/>
    </source>
</evidence>
<feature type="signal peptide" evidence="1">
    <location>
        <begin position="1"/>
        <end position="32"/>
    </location>
</feature>
<proteinExistence type="predicted"/>